<organism evidence="4 5">
    <name type="scientific">Ancylobacter mangrovi</name>
    <dbReference type="NCBI Taxonomy" id="2972472"/>
    <lineage>
        <taxon>Bacteria</taxon>
        <taxon>Pseudomonadati</taxon>
        <taxon>Pseudomonadota</taxon>
        <taxon>Alphaproteobacteria</taxon>
        <taxon>Hyphomicrobiales</taxon>
        <taxon>Xanthobacteraceae</taxon>
        <taxon>Ancylobacter</taxon>
    </lineage>
</organism>
<dbReference type="Gene3D" id="3.40.50.720">
    <property type="entry name" value="NAD(P)-binding Rossmann-like Domain"/>
    <property type="match status" value="1"/>
</dbReference>
<dbReference type="Proteomes" id="UP001151088">
    <property type="component" value="Unassembled WGS sequence"/>
</dbReference>
<evidence type="ECO:0000313" key="4">
    <source>
        <dbReference type="EMBL" id="MCS0496301.1"/>
    </source>
</evidence>
<sequence length="378" mass="41370">MPRLSPKGIGLAIVGAGRVGLFRGAVAARHPAVEWIGLAEIDPEKGRRVGAEIGADFVTTSHAELLKRPEVTAVIVATDEHLHVDPVMAALERGLPMLIEKPLATHLDDSARVLREIEAAGVDAVVGYTQRFRRRWLAAKEKVRTGALGDVTMVTSRAFMNRLVAIDNYRRSNAPETISPMVISGTHALDIVMWYLEAKRPVEVYARSVDKVLGPDWRGIDGTAGMIMMEDGSLYHLNISWALPVTWPGAVYSLEVGIVGTSGVLTIDDTHRDIVLAVSAPQEEGYLPDRSRLVDFMGSYPPGDMALGELRGPMRTETESWLNRIALDLPTQHATAAEAHNRLMLTKALDLSAKLRRAVKLPLEVEGERELMREAAMA</sequence>
<dbReference type="InterPro" id="IPR036291">
    <property type="entry name" value="NAD(P)-bd_dom_sf"/>
</dbReference>
<keyword evidence="1" id="KW-0560">Oxidoreductase</keyword>
<feature type="domain" description="Gfo/Idh/MocA-like oxidoreductase N-terminal" evidence="2">
    <location>
        <begin position="10"/>
        <end position="128"/>
    </location>
</feature>
<name>A0A9X2PCS8_9HYPH</name>
<proteinExistence type="predicted"/>
<dbReference type="PANTHER" id="PTHR43818">
    <property type="entry name" value="BCDNA.GH03377"/>
    <property type="match status" value="1"/>
</dbReference>
<dbReference type="GO" id="GO:0016491">
    <property type="term" value="F:oxidoreductase activity"/>
    <property type="evidence" value="ECO:0007669"/>
    <property type="project" value="UniProtKB-KW"/>
</dbReference>
<dbReference type="PANTHER" id="PTHR43818:SF11">
    <property type="entry name" value="BCDNA.GH03377"/>
    <property type="match status" value="1"/>
</dbReference>
<evidence type="ECO:0000256" key="1">
    <source>
        <dbReference type="ARBA" id="ARBA00023002"/>
    </source>
</evidence>
<dbReference type="GO" id="GO:0000166">
    <property type="term" value="F:nucleotide binding"/>
    <property type="evidence" value="ECO:0007669"/>
    <property type="project" value="InterPro"/>
</dbReference>
<keyword evidence="5" id="KW-1185">Reference proteome</keyword>
<dbReference type="RefSeq" id="WP_258733459.1">
    <property type="nucleotide sequence ID" value="NZ_JANTHY010000007.1"/>
</dbReference>
<evidence type="ECO:0000259" key="2">
    <source>
        <dbReference type="Pfam" id="PF01408"/>
    </source>
</evidence>
<gene>
    <name evidence="4" type="ORF">NVS89_14445</name>
</gene>
<dbReference type="InterPro" id="IPR050463">
    <property type="entry name" value="Gfo/Idh/MocA_oxidrdct_glycsds"/>
</dbReference>
<dbReference type="InterPro" id="IPR055170">
    <property type="entry name" value="GFO_IDH_MocA-like_dom"/>
</dbReference>
<comment type="caution">
    <text evidence="4">The sequence shown here is derived from an EMBL/GenBank/DDBJ whole genome shotgun (WGS) entry which is preliminary data.</text>
</comment>
<feature type="domain" description="GFO/IDH/MocA-like oxidoreductase" evidence="3">
    <location>
        <begin position="136"/>
        <end position="265"/>
    </location>
</feature>
<accession>A0A9X2PCS8</accession>
<evidence type="ECO:0000313" key="5">
    <source>
        <dbReference type="Proteomes" id="UP001151088"/>
    </source>
</evidence>
<dbReference type="SUPFAM" id="SSF55347">
    <property type="entry name" value="Glyceraldehyde-3-phosphate dehydrogenase-like, C-terminal domain"/>
    <property type="match status" value="1"/>
</dbReference>
<dbReference type="Pfam" id="PF01408">
    <property type="entry name" value="GFO_IDH_MocA"/>
    <property type="match status" value="1"/>
</dbReference>
<evidence type="ECO:0000259" key="3">
    <source>
        <dbReference type="Pfam" id="PF22725"/>
    </source>
</evidence>
<reference evidence="4" key="1">
    <citation type="submission" date="2022-08" db="EMBL/GenBank/DDBJ databases">
        <authorList>
            <person name="Li F."/>
        </authorList>
    </citation>
    <scope>NUCLEOTIDE SEQUENCE</scope>
    <source>
        <strain evidence="4">MQZ15Z-1</strain>
    </source>
</reference>
<dbReference type="Pfam" id="PF22725">
    <property type="entry name" value="GFO_IDH_MocA_C3"/>
    <property type="match status" value="1"/>
</dbReference>
<dbReference type="SUPFAM" id="SSF51735">
    <property type="entry name" value="NAD(P)-binding Rossmann-fold domains"/>
    <property type="match status" value="1"/>
</dbReference>
<dbReference type="EMBL" id="JANTHZ010000006">
    <property type="protein sequence ID" value="MCS0496301.1"/>
    <property type="molecule type" value="Genomic_DNA"/>
</dbReference>
<dbReference type="Gene3D" id="3.30.360.10">
    <property type="entry name" value="Dihydrodipicolinate Reductase, domain 2"/>
    <property type="match status" value="1"/>
</dbReference>
<dbReference type="InterPro" id="IPR000683">
    <property type="entry name" value="Gfo/Idh/MocA-like_OxRdtase_N"/>
</dbReference>
<dbReference type="AlphaFoldDB" id="A0A9X2PCS8"/>
<protein>
    <submittedName>
        <fullName evidence="4">Gfo/Idh/MocA family oxidoreductase</fullName>
    </submittedName>
</protein>